<name>Q10V84_TRIEI</name>
<sequence length="78" mass="9243">MRLPLCLRDASDLRPVAEEVLRLGLGLTHLYPYYRFLVPHAYCYHIFYLYATKPIKMLNIERALKQDRLLRALTPIKP</sequence>
<accession>Q10V84</accession>
<reference evidence="1" key="1">
    <citation type="submission" date="2006-06" db="EMBL/GenBank/DDBJ databases">
        <title>Complete sequence of Trichodesmium erythraeum IMS101.</title>
        <authorList>
            <consortium name="US DOE Joint Genome Institute"/>
            <person name="Copeland A."/>
            <person name="Lucas S."/>
            <person name="Lapidus A."/>
            <person name="Barry K."/>
            <person name="Detter J.C."/>
            <person name="Glavina del Rio T."/>
            <person name="Hammon N."/>
            <person name="Israni S."/>
            <person name="Dalin E."/>
            <person name="Tice H."/>
            <person name="Pitluck S."/>
            <person name="Kiss H."/>
            <person name="Munk A.C."/>
            <person name="Brettin T."/>
            <person name="Bruce D."/>
            <person name="Han C."/>
            <person name="Tapia R."/>
            <person name="Gilna P."/>
            <person name="Schmutz J."/>
            <person name="Larimer F."/>
            <person name="Land M."/>
            <person name="Hauser L."/>
            <person name="Kyrpides N."/>
            <person name="Kim E."/>
            <person name="Richardson P."/>
        </authorList>
    </citation>
    <scope>NUCLEOTIDE SEQUENCE [LARGE SCALE GENOMIC DNA]</scope>
    <source>
        <strain evidence="1">IMS101</strain>
    </source>
</reference>
<dbReference type="AlphaFoldDB" id="Q10V84"/>
<proteinExistence type="predicted"/>
<organism evidence="1">
    <name type="scientific">Trichodesmium erythraeum (strain IMS101)</name>
    <dbReference type="NCBI Taxonomy" id="203124"/>
    <lineage>
        <taxon>Bacteria</taxon>
        <taxon>Bacillati</taxon>
        <taxon>Cyanobacteriota</taxon>
        <taxon>Cyanophyceae</taxon>
        <taxon>Oscillatoriophycideae</taxon>
        <taxon>Oscillatoriales</taxon>
        <taxon>Microcoleaceae</taxon>
        <taxon>Trichodesmium</taxon>
    </lineage>
</organism>
<gene>
    <name evidence="1" type="ordered locus">Tery_4921</name>
</gene>
<dbReference type="HOGENOM" id="CLU_2621018_0_0_3"/>
<dbReference type="EMBL" id="CP000393">
    <property type="protein sequence ID" value="ABG53840.1"/>
    <property type="molecule type" value="Genomic_DNA"/>
</dbReference>
<dbReference type="KEGG" id="ter:Tery_4921"/>
<evidence type="ECO:0000313" key="1">
    <source>
        <dbReference type="EMBL" id="ABG53840.1"/>
    </source>
</evidence>
<protein>
    <submittedName>
        <fullName evidence="1">Uncharacterized protein</fullName>
    </submittedName>
</protein>